<gene>
    <name evidence="2" type="ORF">EXN66_Car010918</name>
</gene>
<dbReference type="InterPro" id="IPR023341">
    <property type="entry name" value="MABP"/>
</dbReference>
<evidence type="ECO:0000313" key="2">
    <source>
        <dbReference type="EMBL" id="KAF3695242.1"/>
    </source>
</evidence>
<dbReference type="GO" id="GO:0005737">
    <property type="term" value="C:cytoplasm"/>
    <property type="evidence" value="ECO:0007669"/>
    <property type="project" value="UniProtKB-ARBA"/>
</dbReference>
<dbReference type="EMBL" id="CM015722">
    <property type="protein sequence ID" value="KAF3695242.1"/>
    <property type="molecule type" value="Genomic_DNA"/>
</dbReference>
<dbReference type="Proteomes" id="UP000503349">
    <property type="component" value="Chromosome 11"/>
</dbReference>
<reference evidence="3" key="2">
    <citation type="submission" date="2019-02" db="EMBL/GenBank/DDBJ databases">
        <title>Opniocepnalus argus Var Kimnra genome.</title>
        <authorList>
            <person name="Zhou C."/>
            <person name="Xiao S."/>
        </authorList>
    </citation>
    <scope>NUCLEOTIDE SEQUENCE [LARGE SCALE GENOMIC DNA]</scope>
</reference>
<dbReference type="AlphaFoldDB" id="A0A6G1PY96"/>
<reference evidence="2 3" key="1">
    <citation type="submission" date="2019-02" db="EMBL/GenBank/DDBJ databases">
        <title>Opniocepnalus argus genome.</title>
        <authorList>
            <person name="Zhou C."/>
            <person name="Xiao S."/>
        </authorList>
    </citation>
    <scope>NUCLEOTIDE SEQUENCE [LARGE SCALE GENOMIC DNA]</scope>
    <source>
        <strain evidence="2">OARG1902GOOAL</strain>
        <tissue evidence="2">Muscle</tissue>
    </source>
</reference>
<sequence length="294" mass="33709">MSQHITELDVSLNEDDEYKFTEQGFSKIYVDLNKGAGGKFIYLWYKKGPDAPITRIQFSFNDEMSPALEVAGFEKINNHLNAGAGGDPVNLWFYRGSTVFDVPIVDLQVTTEPEHEAQQFRLGWERLACDLNRNAGGNWIHLWVKREKPTYICDIQFTADFGSDALLFQDGYIRVDENLTRGPKRMYVFLWYRQTADPKRGLNDLKISSKDEEKQSFENLQYKFVSMNLKEKMGGDPVYLWYRKDGGGCSAVRALSVVINKAAVEAYNKAGVPIIKYDINPDYDGPAEFLCYYF</sequence>
<organism evidence="2 3">
    <name type="scientific">Channa argus</name>
    <name type="common">Northern snakehead</name>
    <name type="synonym">Ophicephalus argus</name>
    <dbReference type="NCBI Taxonomy" id="215402"/>
    <lineage>
        <taxon>Eukaryota</taxon>
        <taxon>Metazoa</taxon>
        <taxon>Chordata</taxon>
        <taxon>Craniata</taxon>
        <taxon>Vertebrata</taxon>
        <taxon>Euteleostomi</taxon>
        <taxon>Actinopterygii</taxon>
        <taxon>Neopterygii</taxon>
        <taxon>Teleostei</taxon>
        <taxon>Neoteleostei</taxon>
        <taxon>Acanthomorphata</taxon>
        <taxon>Anabantaria</taxon>
        <taxon>Anabantiformes</taxon>
        <taxon>Channoidei</taxon>
        <taxon>Channidae</taxon>
        <taxon>Channa</taxon>
    </lineage>
</organism>
<evidence type="ECO:0000313" key="3">
    <source>
        <dbReference type="Proteomes" id="UP000503349"/>
    </source>
</evidence>
<keyword evidence="3" id="KW-1185">Reference proteome</keyword>
<protein>
    <recommendedName>
        <fullName evidence="1">MABP domain-containing protein</fullName>
    </recommendedName>
</protein>
<proteinExistence type="predicted"/>
<feature type="domain" description="MABP" evidence="1">
    <location>
        <begin position="1"/>
        <end position="49"/>
    </location>
</feature>
<dbReference type="PROSITE" id="PS51498">
    <property type="entry name" value="MABP"/>
    <property type="match status" value="1"/>
</dbReference>
<accession>A0A6G1PY96</accession>
<evidence type="ECO:0000259" key="1">
    <source>
        <dbReference type="PROSITE" id="PS51498"/>
    </source>
</evidence>
<name>A0A6G1PY96_CHAAH</name>
<dbReference type="Gene3D" id="2.100.10.50">
    <property type="match status" value="2"/>
</dbReference>